<dbReference type="AlphaFoldDB" id="A0A2P2JN51"/>
<organism evidence="1">
    <name type="scientific">Rhizophora mucronata</name>
    <name type="common">Asiatic mangrove</name>
    <dbReference type="NCBI Taxonomy" id="61149"/>
    <lineage>
        <taxon>Eukaryota</taxon>
        <taxon>Viridiplantae</taxon>
        <taxon>Streptophyta</taxon>
        <taxon>Embryophyta</taxon>
        <taxon>Tracheophyta</taxon>
        <taxon>Spermatophyta</taxon>
        <taxon>Magnoliopsida</taxon>
        <taxon>eudicotyledons</taxon>
        <taxon>Gunneridae</taxon>
        <taxon>Pentapetalae</taxon>
        <taxon>rosids</taxon>
        <taxon>fabids</taxon>
        <taxon>Malpighiales</taxon>
        <taxon>Rhizophoraceae</taxon>
        <taxon>Rhizophora</taxon>
    </lineage>
</organism>
<name>A0A2P2JN51_RHIMU</name>
<proteinExistence type="predicted"/>
<evidence type="ECO:0000313" key="1">
    <source>
        <dbReference type="EMBL" id="MBW94891.1"/>
    </source>
</evidence>
<dbReference type="EMBL" id="GGEC01014408">
    <property type="protein sequence ID" value="MBW94891.1"/>
    <property type="molecule type" value="Transcribed_RNA"/>
</dbReference>
<sequence length="167" mass="18238">MVFKIFNSPVPSFRTNSLHSPLSLGPFSSKNDTAGLYVSCNAPEVIQSYRVHARRLYKGRGGVCPVEVVGECETESFGIGIGGSWLRSLEQKSDERPRSKPRVLVTWEWRTNLTNSSIQSFSFTAFVPGEDGFAFSSSILSPTGKQGKRSKSIEAVLSCTSAFSFVG</sequence>
<reference evidence="1" key="1">
    <citation type="submission" date="2018-02" db="EMBL/GenBank/DDBJ databases">
        <title>Rhizophora mucronata_Transcriptome.</title>
        <authorList>
            <person name="Meera S.P."/>
            <person name="Sreeshan A."/>
            <person name="Augustine A."/>
        </authorList>
    </citation>
    <scope>NUCLEOTIDE SEQUENCE</scope>
    <source>
        <tissue evidence="1">Leaf</tissue>
    </source>
</reference>
<accession>A0A2P2JN51</accession>
<protein>
    <submittedName>
        <fullName evidence="1">Uncharacterized protein</fullName>
    </submittedName>
</protein>